<gene>
    <name evidence="3" type="ORF">E7Y31_03665</name>
</gene>
<protein>
    <submittedName>
        <fullName evidence="3">CsbD family protein</fullName>
    </submittedName>
</protein>
<dbReference type="Pfam" id="PF05532">
    <property type="entry name" value="CsbD"/>
    <property type="match status" value="1"/>
</dbReference>
<evidence type="ECO:0000313" key="3">
    <source>
        <dbReference type="EMBL" id="THJ75753.1"/>
    </source>
</evidence>
<proteinExistence type="predicted"/>
<accession>A0A4S5ETY3</accession>
<reference evidence="3 4" key="1">
    <citation type="submission" date="2019-04" db="EMBL/GenBank/DDBJ databases">
        <title>Draft genome sequences for three unisolated Alnus-infective Frankia Sp+ strains, AgTrS, AiOr and AvVan, the first sequenced Frankia strains able to sporulate in-planta.</title>
        <authorList>
            <person name="Bethencourt L."/>
            <person name="Vautrin F."/>
            <person name="Taib N."/>
            <person name="Dubost A."/>
            <person name="Castro-Garcia L."/>
            <person name="Imbaud O."/>
            <person name="Abrouk D."/>
            <person name="Fournier P."/>
            <person name="Briolay J."/>
            <person name="Nguyen A."/>
            <person name="Normand P."/>
            <person name="Fernandez M.P."/>
            <person name="Brochier-Armanet C."/>
            <person name="Herrera-Belaroussi A."/>
        </authorList>
    </citation>
    <scope>NUCLEOTIDE SEQUENCE [LARGE SCALE GENOMIC DNA]</scope>
    <source>
        <strain evidence="3 4">AvVan</strain>
    </source>
</reference>
<sequence length="93" mass="10031">MAPSACSPNLTGYTDNDQVTTPRGELSAVSFVDKVKVKVKNKNKNKVGELRGRGKETAGKATDNRDLRADGASERGIADLRNAGEKTKDAFRH</sequence>
<name>A0A4S5ETY3_9ACTN</name>
<feature type="compositionally biased region" description="Basic and acidic residues" evidence="1">
    <location>
        <begin position="46"/>
        <end position="93"/>
    </location>
</feature>
<feature type="region of interest" description="Disordered" evidence="1">
    <location>
        <begin position="43"/>
        <end position="93"/>
    </location>
</feature>
<evidence type="ECO:0000256" key="1">
    <source>
        <dbReference type="SAM" id="MobiDB-lite"/>
    </source>
</evidence>
<evidence type="ECO:0000313" key="4">
    <source>
        <dbReference type="Proteomes" id="UP000305282"/>
    </source>
</evidence>
<dbReference type="Proteomes" id="UP000305282">
    <property type="component" value="Unassembled WGS sequence"/>
</dbReference>
<evidence type="ECO:0000259" key="2">
    <source>
        <dbReference type="Pfam" id="PF05532"/>
    </source>
</evidence>
<dbReference type="EMBL" id="SSXH01000047">
    <property type="protein sequence ID" value="THJ75753.1"/>
    <property type="molecule type" value="Genomic_DNA"/>
</dbReference>
<organism evidence="3 4">
    <name type="scientific">Candidatus Frankia alpina</name>
    <dbReference type="NCBI Taxonomy" id="2699483"/>
    <lineage>
        <taxon>Bacteria</taxon>
        <taxon>Bacillati</taxon>
        <taxon>Actinomycetota</taxon>
        <taxon>Actinomycetes</taxon>
        <taxon>Frankiales</taxon>
        <taxon>Frankiaceae</taxon>
        <taxon>Frankia</taxon>
    </lineage>
</organism>
<feature type="domain" description="CsbD-like" evidence="2">
    <location>
        <begin position="41"/>
        <end position="93"/>
    </location>
</feature>
<dbReference type="InterPro" id="IPR008462">
    <property type="entry name" value="CsbD"/>
</dbReference>
<dbReference type="AlphaFoldDB" id="A0A4S5ETY3"/>
<comment type="caution">
    <text evidence="3">The sequence shown here is derived from an EMBL/GenBank/DDBJ whole genome shotgun (WGS) entry which is preliminary data.</text>
</comment>
<keyword evidence="4" id="KW-1185">Reference proteome</keyword>
<feature type="region of interest" description="Disordered" evidence="1">
    <location>
        <begin position="1"/>
        <end position="21"/>
    </location>
</feature>
<dbReference type="OrthoDB" id="2143260at2"/>